<dbReference type="EMBL" id="CACSHJ010000096">
    <property type="protein sequence ID" value="CAA0406457.1"/>
    <property type="molecule type" value="Genomic_DNA"/>
</dbReference>
<dbReference type="AlphaFoldDB" id="A0A5S9YA33"/>
<reference evidence="2 3" key="1">
    <citation type="submission" date="2019-12" db="EMBL/GenBank/DDBJ databases">
        <authorList>
            <person name="Jiao W.-B."/>
            <person name="Schneeberger K."/>
        </authorList>
    </citation>
    <scope>NUCLEOTIDE SEQUENCE [LARGE SCALE GENOMIC DNA]</scope>
    <source>
        <strain evidence="3">cv. C24</strain>
    </source>
</reference>
<proteinExistence type="predicted"/>
<feature type="compositionally biased region" description="Low complexity" evidence="1">
    <location>
        <begin position="1"/>
        <end position="22"/>
    </location>
</feature>
<evidence type="ECO:0000256" key="1">
    <source>
        <dbReference type="SAM" id="MobiDB-lite"/>
    </source>
</evidence>
<evidence type="ECO:0000313" key="3">
    <source>
        <dbReference type="Proteomes" id="UP000434276"/>
    </source>
</evidence>
<name>A0A5S9YA33_ARATH</name>
<organism evidence="2 3">
    <name type="scientific">Arabidopsis thaliana</name>
    <name type="common">Mouse-ear cress</name>
    <dbReference type="NCBI Taxonomy" id="3702"/>
    <lineage>
        <taxon>Eukaryota</taxon>
        <taxon>Viridiplantae</taxon>
        <taxon>Streptophyta</taxon>
        <taxon>Embryophyta</taxon>
        <taxon>Tracheophyta</taxon>
        <taxon>Spermatophyta</taxon>
        <taxon>Magnoliopsida</taxon>
        <taxon>eudicotyledons</taxon>
        <taxon>Gunneridae</taxon>
        <taxon>Pentapetalae</taxon>
        <taxon>rosids</taxon>
        <taxon>malvids</taxon>
        <taxon>Brassicales</taxon>
        <taxon>Brassicaceae</taxon>
        <taxon>Camelineae</taxon>
        <taxon>Arabidopsis</taxon>
    </lineage>
</organism>
<feature type="compositionally biased region" description="Acidic residues" evidence="1">
    <location>
        <begin position="38"/>
        <end position="51"/>
    </location>
</feature>
<sequence>MTMRSSLPSSSSSYSLTSTSLSNRLETQEKRYSSWVPEQEEEEQGFEESEQ</sequence>
<protein>
    <submittedName>
        <fullName evidence="2">Uncharacterized protein</fullName>
    </submittedName>
</protein>
<feature type="region of interest" description="Disordered" evidence="1">
    <location>
        <begin position="1"/>
        <end position="51"/>
    </location>
</feature>
<dbReference type="Proteomes" id="UP000434276">
    <property type="component" value="Unassembled WGS sequence"/>
</dbReference>
<evidence type="ECO:0000313" key="2">
    <source>
        <dbReference type="EMBL" id="CAA0406457.1"/>
    </source>
</evidence>
<gene>
    <name evidence="2" type="ORF">C24_LOCUS23999</name>
</gene>
<accession>A0A5S9YA33</accession>